<proteinExistence type="inferred from homology"/>
<evidence type="ECO:0000256" key="6">
    <source>
        <dbReference type="ARBA" id="ARBA00023163"/>
    </source>
</evidence>
<reference evidence="10" key="1">
    <citation type="journal article" date="2023" name="Mol. Phylogenet. Evol.">
        <title>Genome-scale phylogeny and comparative genomics of the fungal order Sordariales.</title>
        <authorList>
            <person name="Hensen N."/>
            <person name="Bonometti L."/>
            <person name="Westerberg I."/>
            <person name="Brannstrom I.O."/>
            <person name="Guillou S."/>
            <person name="Cros-Aarteil S."/>
            <person name="Calhoun S."/>
            <person name="Haridas S."/>
            <person name="Kuo A."/>
            <person name="Mondo S."/>
            <person name="Pangilinan J."/>
            <person name="Riley R."/>
            <person name="LaButti K."/>
            <person name="Andreopoulos B."/>
            <person name="Lipzen A."/>
            <person name="Chen C."/>
            <person name="Yan M."/>
            <person name="Daum C."/>
            <person name="Ng V."/>
            <person name="Clum A."/>
            <person name="Steindorff A."/>
            <person name="Ohm R.A."/>
            <person name="Martin F."/>
            <person name="Silar P."/>
            <person name="Natvig D.O."/>
            <person name="Lalanne C."/>
            <person name="Gautier V."/>
            <person name="Ament-Velasquez S.L."/>
            <person name="Kruys A."/>
            <person name="Hutchinson M.I."/>
            <person name="Powell A.J."/>
            <person name="Barry K."/>
            <person name="Miller A.N."/>
            <person name="Grigoriev I.V."/>
            <person name="Debuchy R."/>
            <person name="Gladieux P."/>
            <person name="Hiltunen Thoren M."/>
            <person name="Johannesson H."/>
        </authorList>
    </citation>
    <scope>NUCLEOTIDE SEQUENCE</scope>
    <source>
        <strain evidence="10">CBS 103.79</strain>
    </source>
</reference>
<keyword evidence="6 9" id="KW-0804">Transcription</keyword>
<reference evidence="10" key="2">
    <citation type="submission" date="2023-05" db="EMBL/GenBank/DDBJ databases">
        <authorList>
            <consortium name="Lawrence Berkeley National Laboratory"/>
            <person name="Steindorff A."/>
            <person name="Hensen N."/>
            <person name="Bonometti L."/>
            <person name="Westerberg I."/>
            <person name="Brannstrom I.O."/>
            <person name="Guillou S."/>
            <person name="Cros-Aarteil S."/>
            <person name="Calhoun S."/>
            <person name="Haridas S."/>
            <person name="Kuo A."/>
            <person name="Mondo S."/>
            <person name="Pangilinan J."/>
            <person name="Riley R."/>
            <person name="Labutti K."/>
            <person name="Andreopoulos B."/>
            <person name="Lipzen A."/>
            <person name="Chen C."/>
            <person name="Yanf M."/>
            <person name="Daum C."/>
            <person name="Ng V."/>
            <person name="Clum A."/>
            <person name="Ohm R."/>
            <person name="Martin F."/>
            <person name="Silar P."/>
            <person name="Natvig D."/>
            <person name="Lalanne C."/>
            <person name="Gautier V."/>
            <person name="Ament-Velasquez S.L."/>
            <person name="Kruys A."/>
            <person name="Hutchinson M.I."/>
            <person name="Powell A.J."/>
            <person name="Barry K."/>
            <person name="Miller A.N."/>
            <person name="Grigoriev I.V."/>
            <person name="Debuchy R."/>
            <person name="Gladieux P."/>
            <person name="Thoren M.H."/>
            <person name="Johannesson H."/>
        </authorList>
    </citation>
    <scope>NUCLEOTIDE SEQUENCE</scope>
    <source>
        <strain evidence="10">CBS 103.79</strain>
    </source>
</reference>
<comment type="caution">
    <text evidence="10">The sequence shown here is derived from an EMBL/GenBank/DDBJ whole genome shotgun (WGS) entry which is preliminary data.</text>
</comment>
<evidence type="ECO:0000256" key="9">
    <source>
        <dbReference type="RuleBase" id="RU364142"/>
    </source>
</evidence>
<keyword evidence="5 9" id="KW-0010">Activator</keyword>
<evidence type="ECO:0000313" key="11">
    <source>
        <dbReference type="Proteomes" id="UP001303889"/>
    </source>
</evidence>
<comment type="subcellular location">
    <subcellularLocation>
        <location evidence="1 9">Nucleus</location>
    </subcellularLocation>
</comment>
<evidence type="ECO:0000313" key="10">
    <source>
        <dbReference type="EMBL" id="KAK3900132.1"/>
    </source>
</evidence>
<comment type="similarity">
    <text evidence="2 9">Belongs to the Mediator complex subunit 5 family.</text>
</comment>
<evidence type="ECO:0000256" key="5">
    <source>
        <dbReference type="ARBA" id="ARBA00023159"/>
    </source>
</evidence>
<organism evidence="10 11">
    <name type="scientific">Staphylotrichum tortipilum</name>
    <dbReference type="NCBI Taxonomy" id="2831512"/>
    <lineage>
        <taxon>Eukaryota</taxon>
        <taxon>Fungi</taxon>
        <taxon>Dikarya</taxon>
        <taxon>Ascomycota</taxon>
        <taxon>Pezizomycotina</taxon>
        <taxon>Sordariomycetes</taxon>
        <taxon>Sordariomycetidae</taxon>
        <taxon>Sordariales</taxon>
        <taxon>Chaetomiaceae</taxon>
        <taxon>Staphylotrichum</taxon>
    </lineage>
</organism>
<gene>
    <name evidence="9" type="primary">MED5</name>
    <name evidence="10" type="ORF">C8A05DRAFT_36247</name>
</gene>
<evidence type="ECO:0000256" key="2">
    <source>
        <dbReference type="ARBA" id="ARBA00008782"/>
    </source>
</evidence>
<dbReference type="GO" id="GO:0016592">
    <property type="term" value="C:mediator complex"/>
    <property type="evidence" value="ECO:0007669"/>
    <property type="project" value="InterPro"/>
</dbReference>
<dbReference type="EMBL" id="MU855703">
    <property type="protein sequence ID" value="KAK3900132.1"/>
    <property type="molecule type" value="Genomic_DNA"/>
</dbReference>
<dbReference type="PANTHER" id="PTHR35784">
    <property type="entry name" value="MEDIATOR OF RNA POLYMERASE II TRANSCRIPTION SUBUNIT 5"/>
    <property type="match status" value="1"/>
</dbReference>
<protein>
    <recommendedName>
        <fullName evidence="3 9">Mediator of RNA polymerase II transcription subunit 5</fullName>
    </recommendedName>
    <alternativeName>
        <fullName evidence="8 9">Mediator complex subunit 5</fullName>
    </alternativeName>
</protein>
<dbReference type="AlphaFoldDB" id="A0AAN6MH90"/>
<keyword evidence="4 9" id="KW-0805">Transcription regulation</keyword>
<dbReference type="InterPro" id="IPR014801">
    <property type="entry name" value="Mediator_Med5_fun"/>
</dbReference>
<name>A0AAN6MH90_9PEZI</name>
<dbReference type="GO" id="GO:0006357">
    <property type="term" value="P:regulation of transcription by RNA polymerase II"/>
    <property type="evidence" value="ECO:0007669"/>
    <property type="project" value="InterPro"/>
</dbReference>
<keyword evidence="7 9" id="KW-0539">Nucleus</keyword>
<accession>A0AAN6MH90</accession>
<evidence type="ECO:0000256" key="3">
    <source>
        <dbReference type="ARBA" id="ARBA00020628"/>
    </source>
</evidence>
<comment type="function">
    <text evidence="9">Component of the Mediator complex, a coactivator involved in the regulated transcription of nearly all RNA polymerase II-dependent genes. Mediator functions as a bridge to convey information from gene-specific regulatory proteins to the basal RNA polymerase II transcription machinery. Mediator is recruited to promoters by direct interactions with regulatory proteins and serves as a scaffold for the assembly of a functional preinitiation complex with RNA polymerase II and the general transcription factors.</text>
</comment>
<keyword evidence="11" id="KW-1185">Reference proteome</keyword>
<evidence type="ECO:0000256" key="4">
    <source>
        <dbReference type="ARBA" id="ARBA00023015"/>
    </source>
</evidence>
<comment type="subunit">
    <text evidence="9">Component of the Mediator complex.</text>
</comment>
<dbReference type="PANTHER" id="PTHR35784:SF1">
    <property type="entry name" value="MEDIATOR OF RNA POLYMERASE II TRANSCRIPTION SUBUNIT 5"/>
    <property type="match status" value="1"/>
</dbReference>
<dbReference type="Proteomes" id="UP001303889">
    <property type="component" value="Unassembled WGS sequence"/>
</dbReference>
<sequence>MSLLFGGHLRLRKGDDIPVGIAAWAKFLAKARTKRLRPEQAAAFFPLHFAKHPLPSIFIADILLRPNESYHLFIDPLYEFYMQDLLKQDRITVPAVLRALYKYSSAHNLVRPQAADTLTEDGIKKEDGGDGPQRKRIYRWFNSYTEEEMALWRLAKLVHKNEGVTTVKQVVQTVKVLAKWMALLAEAAAAFSRDAFGSLQGLQARDETEEVRNALVLFLIAFSENRRASSVMITPAYSGIAKILSDALQNFLPCVMQTLPDLAAQLEEFRTKVVGMHLPSDKKDAAEVNTYMDSLIGLDSVQVSEVPIVNSRAGLYVYLSAALVGRPMIDDSTLFTYLNNRYQGDIQLTAVQFILASFDLLANAVFRNEGPKTGHLLKSYVVNKVPLVLVALATSSMYSFNAEPCITEALGQVDTNIFPTLSGMFEMTNTNSSFHDSVRQDFCFSCQLHGLLSPAATETLLGEITYQSLPDEGRYVKEDLVQACLHDVDRTQKLIGELDNMNGNVGAAAQAIVEVIGSLCRNKETMTLKQLCSQLAAKPLSLDVILLFDKPQKILHPLCELLDSWVGYDEDQGEYQPVYEEFGSILLLLLAYAYRYDLSPADLGIRSPDSFVGKLLGRGTLFQPLEELNEQEKSHLNGWIHGLFDSSGGLGDDLMASCPPQDFYLLTPTLFQQLVGALSAGYLTDDMLKGGLEYLVDVLLLPSLVPAILYLSSQLWVVAPPLQAAIIKILQVILRPSSISPEASTMLSSVLNIVAKPLEHALRSYQRQDPKCQEVEPLLRAIKENLTLSRRTGGADHTELEAWCSTHNNSGNNSNPNAVVNPTNATGPGANNNNAHPGLSAAFRHTVQTLIQWAQHPPINGMPATYTHRQTLAAGKMLGSKRLLAILFEELKALADSPQASIAYDVATAIVCAPDVTNDLSLASADTAAVAAAAAGSESAEEASPRQRHVSLRQALKAEAEEWRRVQKTDAVLAEAAVRLHRRVEVQMAPPPPEAEVDAASAAAAAAAAAMLQPELGGLGGDGVLGEAIAAAAAVAGEQDVMSLDAGGLDGSDLGLGGDVGGDGWGGGGRGGDLRSPGRCLLACLPAYPTYPPGG</sequence>
<evidence type="ECO:0000256" key="7">
    <source>
        <dbReference type="ARBA" id="ARBA00023242"/>
    </source>
</evidence>
<dbReference type="Pfam" id="PF08689">
    <property type="entry name" value="Med5"/>
    <property type="match status" value="1"/>
</dbReference>
<evidence type="ECO:0000256" key="1">
    <source>
        <dbReference type="ARBA" id="ARBA00004123"/>
    </source>
</evidence>
<evidence type="ECO:0000256" key="8">
    <source>
        <dbReference type="ARBA" id="ARBA00031256"/>
    </source>
</evidence>
<dbReference type="GO" id="GO:0003712">
    <property type="term" value="F:transcription coregulator activity"/>
    <property type="evidence" value="ECO:0007669"/>
    <property type="project" value="InterPro"/>
</dbReference>